<dbReference type="RefSeq" id="XP_041217468.1">
    <property type="nucleotide sequence ID" value="XM_041376169.1"/>
</dbReference>
<organism evidence="2 3">
    <name type="scientific">Suillus fuscotomentosus</name>
    <dbReference type="NCBI Taxonomy" id="1912939"/>
    <lineage>
        <taxon>Eukaryota</taxon>
        <taxon>Fungi</taxon>
        <taxon>Dikarya</taxon>
        <taxon>Basidiomycota</taxon>
        <taxon>Agaricomycotina</taxon>
        <taxon>Agaricomycetes</taxon>
        <taxon>Agaricomycetidae</taxon>
        <taxon>Boletales</taxon>
        <taxon>Suillineae</taxon>
        <taxon>Suillaceae</taxon>
        <taxon>Suillus</taxon>
    </lineage>
</organism>
<proteinExistence type="predicted"/>
<dbReference type="Gene3D" id="3.30.200.20">
    <property type="entry name" value="Phosphorylase Kinase, domain 1"/>
    <property type="match status" value="1"/>
</dbReference>
<evidence type="ECO:0000313" key="3">
    <source>
        <dbReference type="Proteomes" id="UP001195769"/>
    </source>
</evidence>
<dbReference type="Proteomes" id="UP001195769">
    <property type="component" value="Unassembled WGS sequence"/>
</dbReference>
<dbReference type="SUPFAM" id="SSF56112">
    <property type="entry name" value="Protein kinase-like (PK-like)"/>
    <property type="match status" value="1"/>
</dbReference>
<feature type="domain" description="Protein kinase" evidence="1">
    <location>
        <begin position="12"/>
        <end position="148"/>
    </location>
</feature>
<dbReference type="AlphaFoldDB" id="A0AAD4DQB3"/>
<gene>
    <name evidence="2" type="ORF">F5891DRAFT_965439</name>
</gene>
<dbReference type="PROSITE" id="PS50011">
    <property type="entry name" value="PROTEIN_KINASE_DOM"/>
    <property type="match status" value="1"/>
</dbReference>
<dbReference type="InterPro" id="IPR011009">
    <property type="entry name" value="Kinase-like_dom_sf"/>
</dbReference>
<dbReference type="GeneID" id="64670467"/>
<sequence length="148" mass="16668">MDKVPTRVDGRFRLGDMLGSGLYTVVYHAQNIIKDNAVAIKLEPINHSSSMQREYRILKNLEGGIGIPCALWFDRESAYHTLVLDLLGPSLHHIFLAHNQKFNLDTVVNLGDQLVSWCVYCHRTRRSLTPSLQPLIFQHAAGSSATQQ</sequence>
<evidence type="ECO:0000259" key="1">
    <source>
        <dbReference type="PROSITE" id="PS50011"/>
    </source>
</evidence>
<reference evidence="2" key="1">
    <citation type="journal article" date="2020" name="New Phytol.">
        <title>Comparative genomics reveals dynamic genome evolution in host specialist ectomycorrhizal fungi.</title>
        <authorList>
            <person name="Lofgren L.A."/>
            <person name="Nguyen N.H."/>
            <person name="Vilgalys R."/>
            <person name="Ruytinx J."/>
            <person name="Liao H.L."/>
            <person name="Branco S."/>
            <person name="Kuo A."/>
            <person name="LaButti K."/>
            <person name="Lipzen A."/>
            <person name="Andreopoulos W."/>
            <person name="Pangilinan J."/>
            <person name="Riley R."/>
            <person name="Hundley H."/>
            <person name="Na H."/>
            <person name="Barry K."/>
            <person name="Grigoriev I.V."/>
            <person name="Stajich J.E."/>
            <person name="Kennedy P.G."/>
        </authorList>
    </citation>
    <scope>NUCLEOTIDE SEQUENCE</scope>
    <source>
        <strain evidence="2">FC203</strain>
    </source>
</reference>
<evidence type="ECO:0000313" key="2">
    <source>
        <dbReference type="EMBL" id="KAG1889607.1"/>
    </source>
</evidence>
<dbReference type="EMBL" id="JABBWK010000157">
    <property type="protein sequence ID" value="KAG1889607.1"/>
    <property type="molecule type" value="Genomic_DNA"/>
</dbReference>
<name>A0AAD4DQB3_9AGAM</name>
<comment type="caution">
    <text evidence="2">The sequence shown here is derived from an EMBL/GenBank/DDBJ whole genome shotgun (WGS) entry which is preliminary data.</text>
</comment>
<accession>A0AAD4DQB3</accession>
<protein>
    <submittedName>
        <fullName evidence="2">Kinase-like domain-containing protein</fullName>
    </submittedName>
</protein>
<dbReference type="GO" id="GO:0005524">
    <property type="term" value="F:ATP binding"/>
    <property type="evidence" value="ECO:0007669"/>
    <property type="project" value="InterPro"/>
</dbReference>
<keyword evidence="2" id="KW-0418">Kinase</keyword>
<dbReference type="GO" id="GO:0004672">
    <property type="term" value="F:protein kinase activity"/>
    <property type="evidence" value="ECO:0007669"/>
    <property type="project" value="InterPro"/>
</dbReference>
<dbReference type="InterPro" id="IPR000719">
    <property type="entry name" value="Prot_kinase_dom"/>
</dbReference>
<keyword evidence="2" id="KW-0808">Transferase</keyword>
<keyword evidence="3" id="KW-1185">Reference proteome</keyword>